<dbReference type="Pfam" id="PF01903">
    <property type="entry name" value="CbiX"/>
    <property type="match status" value="1"/>
</dbReference>
<evidence type="ECO:0000313" key="3">
    <source>
        <dbReference type="EMBL" id="KHN12062.1"/>
    </source>
</evidence>
<dbReference type="EMBL" id="KN663458">
    <property type="protein sequence ID" value="KHN12062.1"/>
    <property type="molecule type" value="Genomic_DNA"/>
</dbReference>
<dbReference type="PANTHER" id="PTHR33542:SF3">
    <property type="entry name" value="SIROHYDROCHLORIN FERROCHELATASE, CHLOROPLASTIC"/>
    <property type="match status" value="1"/>
</dbReference>
<dbReference type="Gene3D" id="3.40.50.1400">
    <property type="match status" value="1"/>
</dbReference>
<dbReference type="GO" id="GO:0046872">
    <property type="term" value="F:metal ion binding"/>
    <property type="evidence" value="ECO:0007669"/>
    <property type="project" value="UniProtKB-KW"/>
</dbReference>
<dbReference type="SUPFAM" id="SSF53800">
    <property type="entry name" value="Chelatase"/>
    <property type="match status" value="1"/>
</dbReference>
<gene>
    <name evidence="3" type="ORF">glysoja_040369</name>
</gene>
<proteinExistence type="predicted"/>
<dbReference type="GO" id="GO:0016829">
    <property type="term" value="F:lyase activity"/>
    <property type="evidence" value="ECO:0007669"/>
    <property type="project" value="UniProtKB-KW"/>
</dbReference>
<dbReference type="Proteomes" id="UP000053555">
    <property type="component" value="Unassembled WGS sequence"/>
</dbReference>
<dbReference type="InterPro" id="IPR050963">
    <property type="entry name" value="Sirohydro_Cobaltochel/CbiX"/>
</dbReference>
<dbReference type="AlphaFoldDB" id="A0A0B2PWX9"/>
<dbReference type="CDD" id="cd03416">
    <property type="entry name" value="CbiX_SirB_N"/>
    <property type="match status" value="1"/>
</dbReference>
<accession>A0A0B2PWX9</accession>
<sequence>MTHLLVEPTHMELAEPSIRDAFESCIEQGVHHIIVCPFILFPGRHWSQDIPSLSAEVVKEHPDVSYNVTAPVGLHELFVV</sequence>
<name>A0A0B2PWX9_GLYSO</name>
<dbReference type="PANTHER" id="PTHR33542">
    <property type="entry name" value="SIROHYDROCHLORIN FERROCHELATASE, CHLOROPLASTIC"/>
    <property type="match status" value="1"/>
</dbReference>
<protein>
    <submittedName>
        <fullName evidence="3">Sirohydrochlorin ferrochelatase</fullName>
    </submittedName>
</protein>
<reference evidence="3" key="1">
    <citation type="submission" date="2014-07" db="EMBL/GenBank/DDBJ databases">
        <title>Identification of a novel salt tolerance gene in wild soybean by whole-genome sequencing.</title>
        <authorList>
            <person name="Lam H.-M."/>
            <person name="Qi X."/>
            <person name="Li M.-W."/>
            <person name="Liu X."/>
            <person name="Xie M."/>
            <person name="Ni M."/>
            <person name="Xu X."/>
        </authorList>
    </citation>
    <scope>NUCLEOTIDE SEQUENCE [LARGE SCALE GENOMIC DNA]</scope>
    <source>
        <tissue evidence="3">Root</tissue>
    </source>
</reference>
<evidence type="ECO:0000256" key="2">
    <source>
        <dbReference type="ARBA" id="ARBA00023239"/>
    </source>
</evidence>
<keyword evidence="1" id="KW-0479">Metal-binding</keyword>
<evidence type="ECO:0000256" key="1">
    <source>
        <dbReference type="ARBA" id="ARBA00022723"/>
    </source>
</evidence>
<keyword evidence="2" id="KW-0456">Lyase</keyword>
<organism evidence="3">
    <name type="scientific">Glycine soja</name>
    <name type="common">Wild soybean</name>
    <dbReference type="NCBI Taxonomy" id="3848"/>
    <lineage>
        <taxon>Eukaryota</taxon>
        <taxon>Viridiplantae</taxon>
        <taxon>Streptophyta</taxon>
        <taxon>Embryophyta</taxon>
        <taxon>Tracheophyta</taxon>
        <taxon>Spermatophyta</taxon>
        <taxon>Magnoliopsida</taxon>
        <taxon>eudicotyledons</taxon>
        <taxon>Gunneridae</taxon>
        <taxon>Pentapetalae</taxon>
        <taxon>rosids</taxon>
        <taxon>fabids</taxon>
        <taxon>Fabales</taxon>
        <taxon>Fabaceae</taxon>
        <taxon>Papilionoideae</taxon>
        <taxon>50 kb inversion clade</taxon>
        <taxon>NPAAA clade</taxon>
        <taxon>indigoferoid/millettioid clade</taxon>
        <taxon>Phaseoleae</taxon>
        <taxon>Glycine</taxon>
        <taxon>Glycine subgen. Soja</taxon>
    </lineage>
</organism>
<dbReference type="InterPro" id="IPR002762">
    <property type="entry name" value="CbiX-like"/>
</dbReference>